<keyword evidence="1" id="KW-0732">Signal</keyword>
<accession>A0A8E2F9C3</accession>
<reference evidence="2 3" key="1">
    <citation type="journal article" date="2016" name="Nat. Commun.">
        <title>Ectomycorrhizal ecology is imprinted in the genome of the dominant symbiotic fungus Cenococcum geophilum.</title>
        <authorList>
            <consortium name="DOE Joint Genome Institute"/>
            <person name="Peter M."/>
            <person name="Kohler A."/>
            <person name="Ohm R.A."/>
            <person name="Kuo A."/>
            <person name="Krutzmann J."/>
            <person name="Morin E."/>
            <person name="Arend M."/>
            <person name="Barry K.W."/>
            <person name="Binder M."/>
            <person name="Choi C."/>
            <person name="Clum A."/>
            <person name="Copeland A."/>
            <person name="Grisel N."/>
            <person name="Haridas S."/>
            <person name="Kipfer T."/>
            <person name="LaButti K."/>
            <person name="Lindquist E."/>
            <person name="Lipzen A."/>
            <person name="Maire R."/>
            <person name="Meier B."/>
            <person name="Mihaltcheva S."/>
            <person name="Molinier V."/>
            <person name="Murat C."/>
            <person name="Poggeler S."/>
            <person name="Quandt C.A."/>
            <person name="Sperisen C."/>
            <person name="Tritt A."/>
            <person name="Tisserant E."/>
            <person name="Crous P.W."/>
            <person name="Henrissat B."/>
            <person name="Nehls U."/>
            <person name="Egli S."/>
            <person name="Spatafora J.W."/>
            <person name="Grigoriev I.V."/>
            <person name="Martin F.M."/>
        </authorList>
    </citation>
    <scope>NUCLEOTIDE SEQUENCE [LARGE SCALE GENOMIC DNA]</scope>
    <source>
        <strain evidence="2 3">CBS 207.34</strain>
    </source>
</reference>
<organism evidence="2 3">
    <name type="scientific">Glonium stellatum</name>
    <dbReference type="NCBI Taxonomy" id="574774"/>
    <lineage>
        <taxon>Eukaryota</taxon>
        <taxon>Fungi</taxon>
        <taxon>Dikarya</taxon>
        <taxon>Ascomycota</taxon>
        <taxon>Pezizomycotina</taxon>
        <taxon>Dothideomycetes</taxon>
        <taxon>Pleosporomycetidae</taxon>
        <taxon>Gloniales</taxon>
        <taxon>Gloniaceae</taxon>
        <taxon>Glonium</taxon>
    </lineage>
</organism>
<feature type="chain" id="PRO_5034363992" evidence="1">
    <location>
        <begin position="22"/>
        <end position="241"/>
    </location>
</feature>
<dbReference type="EMBL" id="KV748821">
    <property type="protein sequence ID" value="OCL12849.1"/>
    <property type="molecule type" value="Genomic_DNA"/>
</dbReference>
<gene>
    <name evidence="2" type="ORF">AOQ84DRAFT_136900</name>
</gene>
<sequence>MFFSKTATLLLALTTGLVTEAAPHHKAHNSNLVARHPEAVPALPAPEVFPPLKRDRNSNNNNNNYDVVEITKVDITEVQQGDSTAVVEQVQQVLIQNSNNNDRKNRKRKSAYRRRNSDLSTVLLVVQQVVVQVVDNSGNSFQELIFAESAITANRGRGSTQTIMISDASTLIAEAPSTQGVPEATGIASASAALVTDPAAVAGNSTQSVTLADVAPTWTSVDPDPLATAIALLQSLEGVQK</sequence>
<keyword evidence="3" id="KW-1185">Reference proteome</keyword>
<evidence type="ECO:0000256" key="1">
    <source>
        <dbReference type="SAM" id="SignalP"/>
    </source>
</evidence>
<name>A0A8E2F9C3_9PEZI</name>
<dbReference type="AlphaFoldDB" id="A0A8E2F9C3"/>
<feature type="signal peptide" evidence="1">
    <location>
        <begin position="1"/>
        <end position="21"/>
    </location>
</feature>
<protein>
    <submittedName>
        <fullName evidence="2">Uncharacterized protein</fullName>
    </submittedName>
</protein>
<evidence type="ECO:0000313" key="2">
    <source>
        <dbReference type="EMBL" id="OCL12849.1"/>
    </source>
</evidence>
<proteinExistence type="predicted"/>
<dbReference type="OrthoDB" id="3933243at2759"/>
<dbReference type="Proteomes" id="UP000250140">
    <property type="component" value="Unassembled WGS sequence"/>
</dbReference>
<evidence type="ECO:0000313" key="3">
    <source>
        <dbReference type="Proteomes" id="UP000250140"/>
    </source>
</evidence>